<comment type="caution">
    <text evidence="2">The sequence shown here is derived from an EMBL/GenBank/DDBJ whole genome shotgun (WGS) entry which is preliminary data.</text>
</comment>
<keyword evidence="1" id="KW-0677">Repeat</keyword>
<name>A0ABR2MNF0_9ASPA</name>
<accession>A0ABR2MNF0</accession>
<gene>
    <name evidence="2" type="primary">PCMP-E68</name>
    <name evidence="2" type="ORF">KSP40_PGU020794</name>
</gene>
<dbReference type="InterPro" id="IPR011990">
    <property type="entry name" value="TPR-like_helical_dom_sf"/>
</dbReference>
<dbReference type="InterPro" id="IPR002885">
    <property type="entry name" value="PPR_rpt"/>
</dbReference>
<organism evidence="2 3">
    <name type="scientific">Platanthera guangdongensis</name>
    <dbReference type="NCBI Taxonomy" id="2320717"/>
    <lineage>
        <taxon>Eukaryota</taxon>
        <taxon>Viridiplantae</taxon>
        <taxon>Streptophyta</taxon>
        <taxon>Embryophyta</taxon>
        <taxon>Tracheophyta</taxon>
        <taxon>Spermatophyta</taxon>
        <taxon>Magnoliopsida</taxon>
        <taxon>Liliopsida</taxon>
        <taxon>Asparagales</taxon>
        <taxon>Orchidaceae</taxon>
        <taxon>Orchidoideae</taxon>
        <taxon>Orchideae</taxon>
        <taxon>Orchidinae</taxon>
        <taxon>Platanthera</taxon>
    </lineage>
</organism>
<dbReference type="InterPro" id="IPR046960">
    <property type="entry name" value="PPR_At4g14850-like_plant"/>
</dbReference>
<evidence type="ECO:0000313" key="3">
    <source>
        <dbReference type="Proteomes" id="UP001412067"/>
    </source>
</evidence>
<dbReference type="Proteomes" id="UP001412067">
    <property type="component" value="Unassembled WGS sequence"/>
</dbReference>
<dbReference type="Pfam" id="PF01535">
    <property type="entry name" value="PPR"/>
    <property type="match status" value="2"/>
</dbReference>
<proteinExistence type="predicted"/>
<dbReference type="PANTHER" id="PTHR47926:SF402">
    <property type="entry name" value="TETRATRICOPEPTIDE-LIKE HELICAL DOMAIN SUPERFAMILY, DYW DOMAIN-CONTAINING PROTEIN"/>
    <property type="match status" value="1"/>
</dbReference>
<evidence type="ECO:0000313" key="2">
    <source>
        <dbReference type="EMBL" id="KAK8965493.1"/>
    </source>
</evidence>
<evidence type="ECO:0000256" key="1">
    <source>
        <dbReference type="ARBA" id="ARBA00022737"/>
    </source>
</evidence>
<sequence length="109" mass="11706">MVMPDDITLLNVLGACAHSGLVDQGRHLFKHMIQVHGIEPKIGHFGCLVDLFGRAGLLLDANKVIDKMPMEPVVSALGALLGDCKIHGNIDLGEQIGRRVIELDSKNSG</sequence>
<dbReference type="Gene3D" id="1.25.40.10">
    <property type="entry name" value="Tetratricopeptide repeat domain"/>
    <property type="match status" value="1"/>
</dbReference>
<protein>
    <submittedName>
        <fullName evidence="2">Pentatricopeptide repeat-containing protein</fullName>
    </submittedName>
</protein>
<dbReference type="EMBL" id="JBBWWR010000006">
    <property type="protein sequence ID" value="KAK8965493.1"/>
    <property type="molecule type" value="Genomic_DNA"/>
</dbReference>
<reference evidence="2 3" key="1">
    <citation type="journal article" date="2022" name="Nat. Plants">
        <title>Genomes of leafy and leafless Platanthera orchids illuminate the evolution of mycoheterotrophy.</title>
        <authorList>
            <person name="Li M.H."/>
            <person name="Liu K.W."/>
            <person name="Li Z."/>
            <person name="Lu H.C."/>
            <person name="Ye Q.L."/>
            <person name="Zhang D."/>
            <person name="Wang J.Y."/>
            <person name="Li Y.F."/>
            <person name="Zhong Z.M."/>
            <person name="Liu X."/>
            <person name="Yu X."/>
            <person name="Liu D.K."/>
            <person name="Tu X.D."/>
            <person name="Liu B."/>
            <person name="Hao Y."/>
            <person name="Liao X.Y."/>
            <person name="Jiang Y.T."/>
            <person name="Sun W.H."/>
            <person name="Chen J."/>
            <person name="Chen Y.Q."/>
            <person name="Ai Y."/>
            <person name="Zhai J.W."/>
            <person name="Wu S.S."/>
            <person name="Zhou Z."/>
            <person name="Hsiao Y.Y."/>
            <person name="Wu W.L."/>
            <person name="Chen Y.Y."/>
            <person name="Lin Y.F."/>
            <person name="Hsu J.L."/>
            <person name="Li C.Y."/>
            <person name="Wang Z.W."/>
            <person name="Zhao X."/>
            <person name="Zhong W.Y."/>
            <person name="Ma X.K."/>
            <person name="Ma L."/>
            <person name="Huang J."/>
            <person name="Chen G.Z."/>
            <person name="Huang M.Z."/>
            <person name="Huang L."/>
            <person name="Peng D.H."/>
            <person name="Luo Y.B."/>
            <person name="Zou S.Q."/>
            <person name="Chen S.P."/>
            <person name="Lan S."/>
            <person name="Tsai W.C."/>
            <person name="Van de Peer Y."/>
            <person name="Liu Z.J."/>
        </authorList>
    </citation>
    <scope>NUCLEOTIDE SEQUENCE [LARGE SCALE GENOMIC DNA]</scope>
    <source>
        <strain evidence="2">Lor288</strain>
    </source>
</reference>
<keyword evidence="3" id="KW-1185">Reference proteome</keyword>
<dbReference type="PANTHER" id="PTHR47926">
    <property type="entry name" value="PENTATRICOPEPTIDE REPEAT-CONTAINING PROTEIN"/>
    <property type="match status" value="1"/>
</dbReference>